<feature type="compositionally biased region" description="Low complexity" evidence="1">
    <location>
        <begin position="330"/>
        <end position="347"/>
    </location>
</feature>
<gene>
    <name evidence="2" type="ORF">NSPH01132_LOCUS1380</name>
</gene>
<dbReference type="EMBL" id="HBHC01002306">
    <property type="protein sequence ID" value="CAD9651963.1"/>
    <property type="molecule type" value="Transcribed_RNA"/>
</dbReference>
<evidence type="ECO:0000313" key="2">
    <source>
        <dbReference type="EMBL" id="CAD9651963.1"/>
    </source>
</evidence>
<protein>
    <recommendedName>
        <fullName evidence="3">BHLH domain-containing protein</fullName>
    </recommendedName>
</protein>
<feature type="region of interest" description="Disordered" evidence="1">
    <location>
        <begin position="1"/>
        <end position="38"/>
    </location>
</feature>
<proteinExistence type="predicted"/>
<dbReference type="InterPro" id="IPR036638">
    <property type="entry name" value="HLH_DNA-bd_sf"/>
</dbReference>
<feature type="compositionally biased region" description="Polar residues" evidence="1">
    <location>
        <begin position="349"/>
        <end position="359"/>
    </location>
</feature>
<feature type="region of interest" description="Disordered" evidence="1">
    <location>
        <begin position="52"/>
        <end position="118"/>
    </location>
</feature>
<sequence length="473" mass="51784">MDFLANSSTMPLMDPLSMSSPSLPGEGKGDGKKHETHNGILNDFLPAGFENKGLNQNTSVPKISHDILSGMNPPKPMVSESGFLKKDDEGRGAEHKASDTSSVGATMSGDDEKKIVPLPKPSTPILNELGHNEFSFENAKPHMQSNAAISSTQSQQLESKGPALKEAGATGHEPLQIPSGAPFSSFLNNGDLAAQMSYNLSGNTAAHNQLMQQTQRIIHDSLASSPGAGFSSLASAPAALGDLRDLLLPQHTDNRLSVRTTVSGSKRKKKVLSEREILIRRQKHKKVEDRRRKRISNLLKKLAEACGCPGADKASILQNALNRIEQVNSQQQQQQQHPGGVQGMMQQLGKGQTSQSQKMQALSPLSSMEESAIVTKPLTLLDTKRMLLLSNFSFRKLFKVENQGYINLLSLVEGVDVLDLQKRLVRCQKGEMESFYQDVRVNIGGEMHIARMFTSMLVSRWHFITLWTIVGKM</sequence>
<feature type="region of interest" description="Disordered" evidence="1">
    <location>
        <begin position="328"/>
        <end position="359"/>
    </location>
</feature>
<feature type="region of interest" description="Disordered" evidence="1">
    <location>
        <begin position="144"/>
        <end position="181"/>
    </location>
</feature>
<dbReference type="SUPFAM" id="SSF47459">
    <property type="entry name" value="HLH, helix-loop-helix DNA-binding domain"/>
    <property type="match status" value="1"/>
</dbReference>
<feature type="compositionally biased region" description="Polar residues" evidence="1">
    <location>
        <begin position="144"/>
        <end position="158"/>
    </location>
</feature>
<reference evidence="2" key="1">
    <citation type="submission" date="2021-01" db="EMBL/GenBank/DDBJ databases">
        <authorList>
            <person name="Corre E."/>
            <person name="Pelletier E."/>
            <person name="Niang G."/>
            <person name="Scheremetjew M."/>
            <person name="Finn R."/>
            <person name="Kale V."/>
            <person name="Holt S."/>
            <person name="Cochrane G."/>
            <person name="Meng A."/>
            <person name="Brown T."/>
            <person name="Cohen L."/>
        </authorList>
    </citation>
    <scope>NUCLEOTIDE SEQUENCE</scope>
    <source>
        <strain evidence="2">BC52</strain>
    </source>
</reference>
<feature type="compositionally biased region" description="Basic and acidic residues" evidence="1">
    <location>
        <begin position="27"/>
        <end position="37"/>
    </location>
</feature>
<feature type="compositionally biased region" description="Low complexity" evidence="1">
    <location>
        <begin position="7"/>
        <end position="24"/>
    </location>
</feature>
<name>A0A7S2VVX0_9EUKA</name>
<accession>A0A7S2VVX0</accession>
<evidence type="ECO:0008006" key="3">
    <source>
        <dbReference type="Google" id="ProtNLM"/>
    </source>
</evidence>
<organism evidence="2">
    <name type="scientific">Norrisiella sphaerica</name>
    <dbReference type="NCBI Taxonomy" id="552664"/>
    <lineage>
        <taxon>Eukaryota</taxon>
        <taxon>Sar</taxon>
        <taxon>Rhizaria</taxon>
        <taxon>Cercozoa</taxon>
        <taxon>Chlorarachniophyceae</taxon>
        <taxon>Norrisiella</taxon>
    </lineage>
</organism>
<evidence type="ECO:0000256" key="1">
    <source>
        <dbReference type="SAM" id="MobiDB-lite"/>
    </source>
</evidence>
<dbReference type="GO" id="GO:0046983">
    <property type="term" value="F:protein dimerization activity"/>
    <property type="evidence" value="ECO:0007669"/>
    <property type="project" value="InterPro"/>
</dbReference>
<dbReference type="Gene3D" id="4.10.280.10">
    <property type="entry name" value="Helix-loop-helix DNA-binding domain"/>
    <property type="match status" value="1"/>
</dbReference>
<feature type="compositionally biased region" description="Basic and acidic residues" evidence="1">
    <location>
        <begin position="83"/>
        <end position="98"/>
    </location>
</feature>
<dbReference type="AlphaFoldDB" id="A0A7S2VVX0"/>